<keyword evidence="3" id="KW-0804">Transcription</keyword>
<dbReference type="InterPro" id="IPR050204">
    <property type="entry name" value="AraC_XylS_family_regulators"/>
</dbReference>
<dbReference type="InterPro" id="IPR009057">
    <property type="entry name" value="Homeodomain-like_sf"/>
</dbReference>
<dbReference type="Pfam" id="PF12833">
    <property type="entry name" value="HTH_18"/>
    <property type="match status" value="1"/>
</dbReference>
<evidence type="ECO:0000256" key="2">
    <source>
        <dbReference type="ARBA" id="ARBA00023125"/>
    </source>
</evidence>
<dbReference type="PANTHER" id="PTHR46796:SF12">
    <property type="entry name" value="HTH-TYPE DNA-BINDING TRANSCRIPTIONAL ACTIVATOR EUTR"/>
    <property type="match status" value="1"/>
</dbReference>
<sequence>MLINDIVSPRLSAALSHLNSSANLLFTSATLEQAGAVVGRIFKPCQVDLVDRGARADVRMHHISMGEISLNRLRYSSRVDIAPCLMKDFFLVQMPLHGSATVVSEGQEILSGPQLATVINPEDVTRMRWEPGNDQFLLRISRSLLENMQVGQLGQPLNEPLRFETAFRWQENPAWCALIGYLLECASQGLDLEKHRLIRQQMEQLVATTLLNSHQHNYRQPADSKRSSIRPAHVRRVQEYIHAHAHETLSAEALAGIGGVSLRGLYAGFKNFLGVSPMQYLRDIRMERVRAELLSGEVNNVTGAALRWGFAHMGRFSAEYRARFGETPSQSMRKR</sequence>
<dbReference type="GO" id="GO:0043565">
    <property type="term" value="F:sequence-specific DNA binding"/>
    <property type="evidence" value="ECO:0007669"/>
    <property type="project" value="InterPro"/>
</dbReference>
<reference evidence="5 6" key="1">
    <citation type="submission" date="2018-05" db="EMBL/GenBank/DDBJ databases">
        <title>Freshwater and sediment microbial communities from various areas in North America, analyzing microbe dynamics in response to fracking.</title>
        <authorList>
            <person name="Lamendella R."/>
        </authorList>
    </citation>
    <scope>NUCLEOTIDE SEQUENCE [LARGE SCALE GENOMIC DNA]</scope>
    <source>
        <strain evidence="5 6">67</strain>
    </source>
</reference>
<dbReference type="InterPro" id="IPR035418">
    <property type="entry name" value="AraC-bd_2"/>
</dbReference>
<accession>A0A318FMI7</accession>
<dbReference type="InterPro" id="IPR018062">
    <property type="entry name" value="HTH_AraC-typ_CS"/>
</dbReference>
<evidence type="ECO:0000313" key="6">
    <source>
        <dbReference type="Proteomes" id="UP000247485"/>
    </source>
</evidence>
<dbReference type="RefSeq" id="WP_110274407.1">
    <property type="nucleotide sequence ID" value="NZ_QJJG01000009.1"/>
</dbReference>
<dbReference type="Pfam" id="PF14525">
    <property type="entry name" value="AraC_binding_2"/>
    <property type="match status" value="1"/>
</dbReference>
<dbReference type="EMBL" id="QJJG01000009">
    <property type="protein sequence ID" value="PXW44335.1"/>
    <property type="molecule type" value="Genomic_DNA"/>
</dbReference>
<dbReference type="InterPro" id="IPR018060">
    <property type="entry name" value="HTH_AraC"/>
</dbReference>
<evidence type="ECO:0000256" key="3">
    <source>
        <dbReference type="ARBA" id="ARBA00023163"/>
    </source>
</evidence>
<protein>
    <submittedName>
        <fullName evidence="5">AraC-like DNA-binding protein</fullName>
    </submittedName>
</protein>
<dbReference type="PROSITE" id="PS01124">
    <property type="entry name" value="HTH_ARAC_FAMILY_2"/>
    <property type="match status" value="1"/>
</dbReference>
<keyword evidence="1" id="KW-0805">Transcription regulation</keyword>
<feature type="domain" description="HTH araC/xylS-type" evidence="4">
    <location>
        <begin position="235"/>
        <end position="334"/>
    </location>
</feature>
<dbReference type="AlphaFoldDB" id="A0A318FMI7"/>
<keyword evidence="2 5" id="KW-0238">DNA-binding</keyword>
<comment type="caution">
    <text evidence="5">The sequence shown here is derived from an EMBL/GenBank/DDBJ whole genome shotgun (WGS) entry which is preliminary data.</text>
</comment>
<dbReference type="SMART" id="SM00342">
    <property type="entry name" value="HTH_ARAC"/>
    <property type="match status" value="1"/>
</dbReference>
<dbReference type="Gene3D" id="1.10.10.60">
    <property type="entry name" value="Homeodomain-like"/>
    <property type="match status" value="1"/>
</dbReference>
<gene>
    <name evidence="5" type="ORF">DET57_10918</name>
</gene>
<evidence type="ECO:0000256" key="1">
    <source>
        <dbReference type="ARBA" id="ARBA00023015"/>
    </source>
</evidence>
<dbReference type="Proteomes" id="UP000247485">
    <property type="component" value="Unassembled WGS sequence"/>
</dbReference>
<evidence type="ECO:0000259" key="4">
    <source>
        <dbReference type="PROSITE" id="PS01124"/>
    </source>
</evidence>
<name>A0A318FMI7_KLEOX</name>
<proteinExistence type="predicted"/>
<dbReference type="GO" id="GO:0003700">
    <property type="term" value="F:DNA-binding transcription factor activity"/>
    <property type="evidence" value="ECO:0007669"/>
    <property type="project" value="InterPro"/>
</dbReference>
<dbReference type="PROSITE" id="PS00041">
    <property type="entry name" value="HTH_ARAC_FAMILY_1"/>
    <property type="match status" value="1"/>
</dbReference>
<dbReference type="SUPFAM" id="SSF46689">
    <property type="entry name" value="Homeodomain-like"/>
    <property type="match status" value="1"/>
</dbReference>
<dbReference type="PANTHER" id="PTHR46796">
    <property type="entry name" value="HTH-TYPE TRANSCRIPTIONAL ACTIVATOR RHAS-RELATED"/>
    <property type="match status" value="1"/>
</dbReference>
<organism evidence="5 6">
    <name type="scientific">Klebsiella oxytoca</name>
    <dbReference type="NCBI Taxonomy" id="571"/>
    <lineage>
        <taxon>Bacteria</taxon>
        <taxon>Pseudomonadati</taxon>
        <taxon>Pseudomonadota</taxon>
        <taxon>Gammaproteobacteria</taxon>
        <taxon>Enterobacterales</taxon>
        <taxon>Enterobacteriaceae</taxon>
        <taxon>Klebsiella/Raoultella group</taxon>
        <taxon>Klebsiella</taxon>
    </lineage>
</organism>
<evidence type="ECO:0000313" key="5">
    <source>
        <dbReference type="EMBL" id="PXW44335.1"/>
    </source>
</evidence>